<dbReference type="InterPro" id="IPR003661">
    <property type="entry name" value="HisK_dim/P_dom"/>
</dbReference>
<dbReference type="RefSeq" id="WP_413255754.1">
    <property type="nucleotide sequence ID" value="NZ_JBHFNS010000018.1"/>
</dbReference>
<evidence type="ECO:0000256" key="4">
    <source>
        <dbReference type="ARBA" id="ARBA00022777"/>
    </source>
</evidence>
<dbReference type="GO" id="GO:0005524">
    <property type="term" value="F:ATP binding"/>
    <property type="evidence" value="ECO:0007669"/>
    <property type="project" value="UniProtKB-KW"/>
</dbReference>
<evidence type="ECO:0000313" key="10">
    <source>
        <dbReference type="Proteomes" id="UP001576776"/>
    </source>
</evidence>
<feature type="domain" description="Response regulatory" evidence="8">
    <location>
        <begin position="4"/>
        <end position="119"/>
    </location>
</feature>
<dbReference type="InterPro" id="IPR001789">
    <property type="entry name" value="Sig_transdc_resp-reg_receiver"/>
</dbReference>
<evidence type="ECO:0000259" key="8">
    <source>
        <dbReference type="PROSITE" id="PS50110"/>
    </source>
</evidence>
<keyword evidence="3 6" id="KW-0597">Phosphoprotein</keyword>
<dbReference type="Gene3D" id="1.10.287.130">
    <property type="match status" value="1"/>
</dbReference>
<dbReference type="Gene3D" id="3.30.565.10">
    <property type="entry name" value="Histidine kinase-like ATPase, C-terminal domain"/>
    <property type="match status" value="1"/>
</dbReference>
<comment type="catalytic activity">
    <reaction evidence="1">
        <text>ATP + protein L-histidine = ADP + protein N-phospho-L-histidine.</text>
        <dbReference type="EC" id="2.7.13.3"/>
    </reaction>
</comment>
<protein>
    <recommendedName>
        <fullName evidence="2">histidine kinase</fullName>
        <ecNumber evidence="2">2.7.13.3</ecNumber>
    </recommendedName>
</protein>
<dbReference type="InterPro" id="IPR036890">
    <property type="entry name" value="HATPase_C_sf"/>
</dbReference>
<comment type="caution">
    <text evidence="9">The sequence shown here is derived from an EMBL/GenBank/DDBJ whole genome shotgun (WGS) entry which is preliminary data.</text>
</comment>
<dbReference type="Pfam" id="PF00512">
    <property type="entry name" value="HisKA"/>
    <property type="match status" value="1"/>
</dbReference>
<feature type="modified residue" description="4-aspartylphosphate" evidence="6">
    <location>
        <position position="54"/>
    </location>
</feature>
<dbReference type="PANTHER" id="PTHR43547:SF2">
    <property type="entry name" value="HYBRID SIGNAL TRANSDUCTION HISTIDINE KINASE C"/>
    <property type="match status" value="1"/>
</dbReference>
<evidence type="ECO:0000259" key="7">
    <source>
        <dbReference type="PROSITE" id="PS50109"/>
    </source>
</evidence>
<keyword evidence="4" id="KW-0808">Transferase</keyword>
<keyword evidence="10" id="KW-1185">Reference proteome</keyword>
<dbReference type="Pfam" id="PF00072">
    <property type="entry name" value="Response_reg"/>
    <property type="match status" value="1"/>
</dbReference>
<dbReference type="InterPro" id="IPR005467">
    <property type="entry name" value="His_kinase_dom"/>
</dbReference>
<dbReference type="SMART" id="SM00387">
    <property type="entry name" value="HATPase_c"/>
    <property type="match status" value="1"/>
</dbReference>
<keyword evidence="9" id="KW-0067">ATP-binding</keyword>
<evidence type="ECO:0000313" key="9">
    <source>
        <dbReference type="EMBL" id="MFB2934225.1"/>
    </source>
</evidence>
<dbReference type="EMBL" id="JBHFNS010000018">
    <property type="protein sequence ID" value="MFB2934225.1"/>
    <property type="molecule type" value="Genomic_DNA"/>
</dbReference>
<dbReference type="PROSITE" id="PS50109">
    <property type="entry name" value="HIS_KIN"/>
    <property type="match status" value="1"/>
</dbReference>
<evidence type="ECO:0000256" key="6">
    <source>
        <dbReference type="PROSITE-ProRule" id="PRU00169"/>
    </source>
</evidence>
<evidence type="ECO:0000256" key="1">
    <source>
        <dbReference type="ARBA" id="ARBA00000085"/>
    </source>
</evidence>
<dbReference type="CDD" id="cd17534">
    <property type="entry name" value="REC_DC-like"/>
    <property type="match status" value="1"/>
</dbReference>
<dbReference type="SUPFAM" id="SSF55874">
    <property type="entry name" value="ATPase domain of HSP90 chaperone/DNA topoisomerase II/histidine kinase"/>
    <property type="match status" value="1"/>
</dbReference>
<dbReference type="SUPFAM" id="SSF47384">
    <property type="entry name" value="Homodimeric domain of signal transducing histidine kinase"/>
    <property type="match status" value="1"/>
</dbReference>
<dbReference type="Proteomes" id="UP001576776">
    <property type="component" value="Unassembled WGS sequence"/>
</dbReference>
<dbReference type="PANTHER" id="PTHR43547">
    <property type="entry name" value="TWO-COMPONENT HISTIDINE KINASE"/>
    <property type="match status" value="1"/>
</dbReference>
<keyword evidence="4" id="KW-0418">Kinase</keyword>
<organism evidence="9 10">
    <name type="scientific">Floridaenema fluviatile BLCC-F154</name>
    <dbReference type="NCBI Taxonomy" id="3153640"/>
    <lineage>
        <taxon>Bacteria</taxon>
        <taxon>Bacillati</taxon>
        <taxon>Cyanobacteriota</taxon>
        <taxon>Cyanophyceae</taxon>
        <taxon>Oscillatoriophycideae</taxon>
        <taxon>Aerosakkonematales</taxon>
        <taxon>Aerosakkonemataceae</taxon>
        <taxon>Floridanema</taxon>
        <taxon>Floridanema fluviatile</taxon>
    </lineage>
</organism>
<evidence type="ECO:0000256" key="3">
    <source>
        <dbReference type="ARBA" id="ARBA00022553"/>
    </source>
</evidence>
<dbReference type="Gene3D" id="3.40.50.2300">
    <property type="match status" value="1"/>
</dbReference>
<accession>A0ABV4Y5Z3</accession>
<dbReference type="PROSITE" id="PS50110">
    <property type="entry name" value="RESPONSE_REGULATORY"/>
    <property type="match status" value="1"/>
</dbReference>
<sequence length="365" mass="40941">MTATILVVEDEVIIGMDIKNSLKKLGYNVPAVVATGEKAIEKAATIKPDLILMDIMLKGAIDGVEAAEKIRTQLNLPVVFLTAHTDHTTLQRAKETQPFGYIVKPFQEKDLHTTVEIALARCKAESEIRKALEKERELNELKSRFVSMVSHEFRTPMSTILFSTDLLEMYINQWPEEKKMLHLRRIQSAIQRMIEMLDDILVIGKAEAGKLDFNPHPLDLEKFCRELIEDIQTADKNQHPLNFNIQGALSEVNIDDKLLRHILVNLLTNATKYSPENTPVSFSVACQENKIIFEIKDSGIGIPVEDQQRLFDAFHRATNVGSIPGTGLGLAIVKRSVDLHGGTITVHSEIRVGTTFTVVLPMKLE</sequence>
<feature type="domain" description="Histidine kinase" evidence="7">
    <location>
        <begin position="148"/>
        <end position="364"/>
    </location>
</feature>
<reference evidence="9 10" key="1">
    <citation type="submission" date="2024-09" db="EMBL/GenBank/DDBJ databases">
        <title>Floridaenema gen nov. (Aerosakkonemataceae, Aerosakkonematales ord. nov., Cyanobacteria) from benthic tropical and subtropical fresh waters, with the description of four new species.</title>
        <authorList>
            <person name="Moretto J.A."/>
            <person name="Berthold D.E."/>
            <person name="Lefler F.W."/>
            <person name="Huang I.-S."/>
            <person name="Laughinghouse H. IV."/>
        </authorList>
    </citation>
    <scope>NUCLEOTIDE SEQUENCE [LARGE SCALE GENOMIC DNA]</scope>
    <source>
        <strain evidence="9 10">BLCC-F154</strain>
    </source>
</reference>
<dbReference type="EC" id="2.7.13.3" evidence="2"/>
<dbReference type="InterPro" id="IPR004358">
    <property type="entry name" value="Sig_transdc_His_kin-like_C"/>
</dbReference>
<gene>
    <name evidence="9" type="ORF">ACE1B6_03020</name>
</gene>
<keyword evidence="5" id="KW-0902">Two-component regulatory system</keyword>
<dbReference type="CDD" id="cd00082">
    <property type="entry name" value="HisKA"/>
    <property type="match status" value="1"/>
</dbReference>
<evidence type="ECO:0000256" key="5">
    <source>
        <dbReference type="ARBA" id="ARBA00023012"/>
    </source>
</evidence>
<dbReference type="PRINTS" id="PR00344">
    <property type="entry name" value="BCTRLSENSOR"/>
</dbReference>
<keyword evidence="9" id="KW-0547">Nucleotide-binding</keyword>
<dbReference type="SMART" id="SM00448">
    <property type="entry name" value="REC"/>
    <property type="match status" value="1"/>
</dbReference>
<name>A0ABV4Y5Z3_9CYAN</name>
<dbReference type="Pfam" id="PF02518">
    <property type="entry name" value="HATPase_c"/>
    <property type="match status" value="1"/>
</dbReference>
<dbReference type="InterPro" id="IPR003594">
    <property type="entry name" value="HATPase_dom"/>
</dbReference>
<evidence type="ECO:0000256" key="2">
    <source>
        <dbReference type="ARBA" id="ARBA00012438"/>
    </source>
</evidence>
<dbReference type="InterPro" id="IPR011006">
    <property type="entry name" value="CheY-like_superfamily"/>
</dbReference>
<dbReference type="CDD" id="cd00075">
    <property type="entry name" value="HATPase"/>
    <property type="match status" value="1"/>
</dbReference>
<proteinExistence type="predicted"/>
<dbReference type="SUPFAM" id="SSF52172">
    <property type="entry name" value="CheY-like"/>
    <property type="match status" value="1"/>
</dbReference>
<dbReference type="InterPro" id="IPR036097">
    <property type="entry name" value="HisK_dim/P_sf"/>
</dbReference>
<dbReference type="SMART" id="SM00388">
    <property type="entry name" value="HisKA"/>
    <property type="match status" value="1"/>
</dbReference>